<dbReference type="InterPro" id="IPR015510">
    <property type="entry name" value="PGRP"/>
</dbReference>
<sequence>MRTESCYYRQSCGQIVRNLQAKYISTYPWNRDIGYNFLVSGDGKIYVGRGWRTVGAHTINVNEKSIGIAVIGTFYDKSPSIAQFHSMKNLINYGVALNFIDLDYNYYSEINGVRLYIDDHHNTSSFSEMIRHA</sequence>
<comment type="caution">
    <text evidence="3">The sequence shown here is derived from an EMBL/GenBank/DDBJ whole genome shotgun (WGS) entry which is preliminary data.</text>
</comment>
<dbReference type="OrthoDB" id="10001926at2759"/>
<accession>A0A8J5QXH1</accession>
<dbReference type="GO" id="GO:0009253">
    <property type="term" value="P:peptidoglycan catabolic process"/>
    <property type="evidence" value="ECO:0007669"/>
    <property type="project" value="InterPro"/>
</dbReference>
<keyword evidence="4" id="KW-1185">Reference proteome</keyword>
<gene>
    <name evidence="3" type="ORF">G9C98_006347</name>
</gene>
<evidence type="ECO:0000256" key="1">
    <source>
        <dbReference type="ARBA" id="ARBA00007553"/>
    </source>
</evidence>
<proteinExistence type="inferred from homology"/>
<protein>
    <recommendedName>
        <fullName evidence="2">Peptidoglycan recognition protein family domain-containing protein</fullName>
    </recommendedName>
</protein>
<feature type="domain" description="Peptidoglycan recognition protein family" evidence="2">
    <location>
        <begin position="3"/>
        <end position="113"/>
    </location>
</feature>
<name>A0A8J5QXH1_9HYME</name>
<comment type="similarity">
    <text evidence="1">Belongs to the N-acetylmuramoyl-L-alanine amidase 2 family.</text>
</comment>
<dbReference type="AlphaFoldDB" id="A0A8J5QXH1"/>
<reference evidence="3" key="2">
    <citation type="submission" date="2021-04" db="EMBL/GenBank/DDBJ databases">
        <title>Genome-wide patterns of bracovirus chromosomal integration into multiple host tissues during parasitism.</title>
        <authorList>
            <person name="Chebbi M.A.C."/>
        </authorList>
    </citation>
    <scope>NUCLEOTIDE SEQUENCE</scope>
    <source>
        <tissue evidence="3">Whole body</tissue>
    </source>
</reference>
<dbReference type="SMART" id="SM00701">
    <property type="entry name" value="PGRP"/>
    <property type="match status" value="1"/>
</dbReference>
<dbReference type="GO" id="GO:0008745">
    <property type="term" value="F:N-acetylmuramoyl-L-alanine amidase activity"/>
    <property type="evidence" value="ECO:0007669"/>
    <property type="project" value="InterPro"/>
</dbReference>
<dbReference type="InterPro" id="IPR002502">
    <property type="entry name" value="Amidase_domain"/>
</dbReference>
<dbReference type="InterPro" id="IPR006619">
    <property type="entry name" value="PGRP_domain_met/bac"/>
</dbReference>
<evidence type="ECO:0000313" key="3">
    <source>
        <dbReference type="EMBL" id="KAG8038022.1"/>
    </source>
</evidence>
<dbReference type="CDD" id="cd06583">
    <property type="entry name" value="PGRP"/>
    <property type="match status" value="1"/>
</dbReference>
<dbReference type="Proteomes" id="UP000729913">
    <property type="component" value="Unassembled WGS sequence"/>
</dbReference>
<evidence type="ECO:0000313" key="4">
    <source>
        <dbReference type="Proteomes" id="UP000729913"/>
    </source>
</evidence>
<dbReference type="PANTHER" id="PTHR11022">
    <property type="entry name" value="PEPTIDOGLYCAN RECOGNITION PROTEIN"/>
    <property type="match status" value="1"/>
</dbReference>
<reference evidence="3" key="1">
    <citation type="submission" date="2020-03" db="EMBL/GenBank/DDBJ databases">
        <authorList>
            <person name="Chebbi M.A."/>
            <person name="Drezen J.M."/>
        </authorList>
    </citation>
    <scope>NUCLEOTIDE SEQUENCE</scope>
    <source>
        <tissue evidence="3">Whole body</tissue>
    </source>
</reference>
<dbReference type="PANTHER" id="PTHR11022:SF41">
    <property type="entry name" value="PEPTIDOGLYCAN-RECOGNITION PROTEIN LC-RELATED"/>
    <property type="match status" value="1"/>
</dbReference>
<evidence type="ECO:0000259" key="2">
    <source>
        <dbReference type="SMART" id="SM00701"/>
    </source>
</evidence>
<dbReference type="GO" id="GO:0008270">
    <property type="term" value="F:zinc ion binding"/>
    <property type="evidence" value="ECO:0007669"/>
    <property type="project" value="InterPro"/>
</dbReference>
<organism evidence="3 4">
    <name type="scientific">Cotesia typhae</name>
    <dbReference type="NCBI Taxonomy" id="2053667"/>
    <lineage>
        <taxon>Eukaryota</taxon>
        <taxon>Metazoa</taxon>
        <taxon>Ecdysozoa</taxon>
        <taxon>Arthropoda</taxon>
        <taxon>Hexapoda</taxon>
        <taxon>Insecta</taxon>
        <taxon>Pterygota</taxon>
        <taxon>Neoptera</taxon>
        <taxon>Endopterygota</taxon>
        <taxon>Hymenoptera</taxon>
        <taxon>Apocrita</taxon>
        <taxon>Ichneumonoidea</taxon>
        <taxon>Braconidae</taxon>
        <taxon>Microgastrinae</taxon>
        <taxon>Cotesia</taxon>
    </lineage>
</organism>
<dbReference type="Pfam" id="PF01510">
    <property type="entry name" value="Amidase_2"/>
    <property type="match status" value="1"/>
</dbReference>
<dbReference type="EMBL" id="JAAOIC020000044">
    <property type="protein sequence ID" value="KAG8038022.1"/>
    <property type="molecule type" value="Genomic_DNA"/>
</dbReference>